<reference evidence="18" key="1">
    <citation type="submission" date="2024-06" db="EMBL/GenBank/DDBJ databases">
        <authorList>
            <person name="Liu X."/>
            <person name="Lenzi L."/>
            <person name="Haldenby T S."/>
            <person name="Uol C."/>
        </authorList>
    </citation>
    <scope>NUCLEOTIDE SEQUENCE</scope>
</reference>
<dbReference type="SMART" id="SM00293">
    <property type="entry name" value="PWWP"/>
    <property type="match status" value="1"/>
</dbReference>
<dbReference type="PANTHER" id="PTHR13793">
    <property type="entry name" value="PHD FINGER PROTEINS"/>
    <property type="match status" value="1"/>
</dbReference>
<feature type="compositionally biased region" description="Basic and acidic residues" evidence="12">
    <location>
        <begin position="295"/>
        <end position="309"/>
    </location>
</feature>
<evidence type="ECO:0000256" key="3">
    <source>
        <dbReference type="ARBA" id="ARBA00022723"/>
    </source>
</evidence>
<dbReference type="GO" id="GO:0005634">
    <property type="term" value="C:nucleus"/>
    <property type="evidence" value="ECO:0007669"/>
    <property type="project" value="UniProtKB-SubCell"/>
</dbReference>
<gene>
    <name evidence="18" type="ORF">CDAUBV1_LOCUS1447</name>
</gene>
<feature type="compositionally biased region" description="Polar residues" evidence="12">
    <location>
        <begin position="1165"/>
        <end position="1185"/>
    </location>
</feature>
<dbReference type="GO" id="GO:0008270">
    <property type="term" value="F:zinc ion binding"/>
    <property type="evidence" value="ECO:0007669"/>
    <property type="project" value="UniProtKB-KW"/>
</dbReference>
<dbReference type="InterPro" id="IPR000313">
    <property type="entry name" value="PWWP_dom"/>
</dbReference>
<feature type="region of interest" description="Disordered" evidence="12">
    <location>
        <begin position="1138"/>
        <end position="1193"/>
    </location>
</feature>
<dbReference type="InterPro" id="IPR019786">
    <property type="entry name" value="Zinc_finger_PHD-type_CS"/>
</dbReference>
<dbReference type="InterPro" id="IPR034732">
    <property type="entry name" value="EPHD"/>
</dbReference>
<dbReference type="Proteomes" id="UP001497525">
    <property type="component" value="Unassembled WGS sequence"/>
</dbReference>
<dbReference type="InterPro" id="IPR018359">
    <property type="entry name" value="Bromodomain_CS"/>
</dbReference>
<evidence type="ECO:0000259" key="15">
    <source>
        <dbReference type="PROSITE" id="PS50157"/>
    </source>
</evidence>
<evidence type="ECO:0000259" key="13">
    <source>
        <dbReference type="PROSITE" id="PS50014"/>
    </source>
</evidence>
<dbReference type="CDD" id="cd15670">
    <property type="entry name" value="ePHD_BRPF"/>
    <property type="match status" value="1"/>
</dbReference>
<feature type="region of interest" description="Disordered" evidence="12">
    <location>
        <begin position="237"/>
        <end position="309"/>
    </location>
</feature>
<dbReference type="Pfam" id="PF13832">
    <property type="entry name" value="zf-HC5HC2H_2"/>
    <property type="match status" value="1"/>
</dbReference>
<proteinExistence type="predicted"/>
<feature type="domain" description="Bromo" evidence="13">
    <location>
        <begin position="785"/>
        <end position="855"/>
    </location>
</feature>
<keyword evidence="6" id="KW-0862">Zinc</keyword>
<dbReference type="InterPro" id="IPR013087">
    <property type="entry name" value="Znf_C2H2_type"/>
</dbReference>
<dbReference type="InterPro" id="IPR019542">
    <property type="entry name" value="Enhancer_polycomb-like_N"/>
</dbReference>
<dbReference type="Gene3D" id="3.30.40.10">
    <property type="entry name" value="Zinc/RING finger domain, C3HC4 (zinc finger)"/>
    <property type="match status" value="2"/>
</dbReference>
<dbReference type="Pfam" id="PF00855">
    <property type="entry name" value="PWWP"/>
    <property type="match status" value="1"/>
</dbReference>
<keyword evidence="4" id="KW-0677">Repeat</keyword>
<keyword evidence="9" id="KW-0539">Nucleus</keyword>
<dbReference type="PROSITE" id="PS50016">
    <property type="entry name" value="ZF_PHD_2"/>
    <property type="match status" value="1"/>
</dbReference>
<evidence type="ECO:0000256" key="12">
    <source>
        <dbReference type="SAM" id="MobiDB-lite"/>
    </source>
</evidence>
<feature type="domain" description="PHD-type" evidence="17">
    <location>
        <begin position="481"/>
        <end position="598"/>
    </location>
</feature>
<feature type="compositionally biased region" description="Basic residues" evidence="12">
    <location>
        <begin position="255"/>
        <end position="268"/>
    </location>
</feature>
<dbReference type="PROSITE" id="PS50157">
    <property type="entry name" value="ZINC_FINGER_C2H2_2"/>
    <property type="match status" value="1"/>
</dbReference>
<dbReference type="InterPro" id="IPR001965">
    <property type="entry name" value="Znf_PHD"/>
</dbReference>
<dbReference type="InterPro" id="IPR036236">
    <property type="entry name" value="Znf_C2H2_sf"/>
</dbReference>
<dbReference type="PROSITE" id="PS50014">
    <property type="entry name" value="BROMODOMAIN_2"/>
    <property type="match status" value="1"/>
</dbReference>
<keyword evidence="3" id="KW-0479">Metal-binding</keyword>
<evidence type="ECO:0000256" key="6">
    <source>
        <dbReference type="ARBA" id="ARBA00022833"/>
    </source>
</evidence>
<dbReference type="PROSITE" id="PS50812">
    <property type="entry name" value="PWWP"/>
    <property type="match status" value="1"/>
</dbReference>
<evidence type="ECO:0000256" key="1">
    <source>
        <dbReference type="ARBA" id="ARBA00004123"/>
    </source>
</evidence>
<dbReference type="SUPFAM" id="SSF57667">
    <property type="entry name" value="beta-beta-alpha zinc fingers"/>
    <property type="match status" value="1"/>
</dbReference>
<dbReference type="PROSITE" id="PS00633">
    <property type="entry name" value="BROMODOMAIN_1"/>
    <property type="match status" value="1"/>
</dbReference>
<dbReference type="CDD" id="cd15572">
    <property type="entry name" value="PHD_BRPF"/>
    <property type="match status" value="1"/>
</dbReference>
<evidence type="ECO:0000256" key="5">
    <source>
        <dbReference type="ARBA" id="ARBA00022771"/>
    </source>
</evidence>
<comment type="subcellular location">
    <subcellularLocation>
        <location evidence="1">Nucleus</location>
    </subcellularLocation>
</comment>
<evidence type="ECO:0000313" key="18">
    <source>
        <dbReference type="EMBL" id="CAL5130001.1"/>
    </source>
</evidence>
<dbReference type="InterPro" id="IPR019787">
    <property type="entry name" value="Znf_PHD-finger"/>
</dbReference>
<protein>
    <recommendedName>
        <fullName evidence="20">Peregrin</fullName>
    </recommendedName>
</protein>
<dbReference type="SMART" id="SM00249">
    <property type="entry name" value="PHD"/>
    <property type="match status" value="2"/>
</dbReference>
<dbReference type="Pfam" id="PF13831">
    <property type="entry name" value="PHD_2"/>
    <property type="match status" value="1"/>
</dbReference>
<dbReference type="Pfam" id="PF10513">
    <property type="entry name" value="EPL1"/>
    <property type="match status" value="1"/>
</dbReference>
<feature type="region of interest" description="Disordered" evidence="12">
    <location>
        <begin position="1246"/>
        <end position="1314"/>
    </location>
</feature>
<evidence type="ECO:0000256" key="10">
    <source>
        <dbReference type="PROSITE-ProRule" id="PRU00035"/>
    </source>
</evidence>
<dbReference type="InterPro" id="IPR013083">
    <property type="entry name" value="Znf_RING/FYVE/PHD"/>
</dbReference>
<dbReference type="EMBL" id="CAXLJL010000057">
    <property type="protein sequence ID" value="CAL5130001.1"/>
    <property type="molecule type" value="Genomic_DNA"/>
</dbReference>
<dbReference type="InterPro" id="IPR050701">
    <property type="entry name" value="Histone_Mod_Regulator"/>
</dbReference>
<dbReference type="Gene3D" id="2.30.30.140">
    <property type="match status" value="1"/>
</dbReference>
<keyword evidence="8 10" id="KW-0103">Bromodomain</keyword>
<dbReference type="PROSITE" id="PS00028">
    <property type="entry name" value="ZINC_FINGER_C2H2_1"/>
    <property type="match status" value="1"/>
</dbReference>
<evidence type="ECO:0000259" key="16">
    <source>
        <dbReference type="PROSITE" id="PS50812"/>
    </source>
</evidence>
<evidence type="ECO:0000256" key="8">
    <source>
        <dbReference type="ARBA" id="ARBA00023117"/>
    </source>
</evidence>
<dbReference type="Gene3D" id="1.20.920.10">
    <property type="entry name" value="Bromodomain-like"/>
    <property type="match status" value="1"/>
</dbReference>
<evidence type="ECO:0000256" key="2">
    <source>
        <dbReference type="ARBA" id="ARBA00022553"/>
    </source>
</evidence>
<dbReference type="SUPFAM" id="SSF63748">
    <property type="entry name" value="Tudor/PWWP/MBT"/>
    <property type="match status" value="1"/>
</dbReference>
<dbReference type="SUPFAM" id="SSF57903">
    <property type="entry name" value="FYVE/PHD zinc finger"/>
    <property type="match status" value="1"/>
</dbReference>
<dbReference type="PRINTS" id="PR00503">
    <property type="entry name" value="BROMODOMAIN"/>
</dbReference>
<evidence type="ECO:0000256" key="7">
    <source>
        <dbReference type="ARBA" id="ARBA00022990"/>
    </source>
</evidence>
<evidence type="ECO:0000256" key="11">
    <source>
        <dbReference type="PROSITE-ProRule" id="PRU00042"/>
    </source>
</evidence>
<organism evidence="18 19">
    <name type="scientific">Calicophoron daubneyi</name>
    <name type="common">Rumen fluke</name>
    <name type="synonym">Paramphistomum daubneyi</name>
    <dbReference type="NCBI Taxonomy" id="300641"/>
    <lineage>
        <taxon>Eukaryota</taxon>
        <taxon>Metazoa</taxon>
        <taxon>Spiralia</taxon>
        <taxon>Lophotrochozoa</taxon>
        <taxon>Platyhelminthes</taxon>
        <taxon>Trematoda</taxon>
        <taxon>Digenea</taxon>
        <taxon>Plagiorchiida</taxon>
        <taxon>Pronocephalata</taxon>
        <taxon>Paramphistomoidea</taxon>
        <taxon>Paramphistomidae</taxon>
        <taxon>Calicophoron</taxon>
    </lineage>
</organism>
<keyword evidence="2" id="KW-0597">Phosphoprotein</keyword>
<dbReference type="InterPro" id="IPR011011">
    <property type="entry name" value="Znf_FYVE_PHD"/>
</dbReference>
<dbReference type="InterPro" id="IPR036427">
    <property type="entry name" value="Bromodomain-like_sf"/>
</dbReference>
<evidence type="ECO:0000313" key="19">
    <source>
        <dbReference type="Proteomes" id="UP001497525"/>
    </source>
</evidence>
<dbReference type="FunFam" id="2.30.30.140:FF:000008">
    <property type="entry name" value="Bromodomain containing 1, isoform CRA_b"/>
    <property type="match status" value="1"/>
</dbReference>
<dbReference type="CDD" id="cd05839">
    <property type="entry name" value="PWWP_BRPF"/>
    <property type="match status" value="1"/>
</dbReference>
<dbReference type="GO" id="GO:0006357">
    <property type="term" value="P:regulation of transcription by RNA polymerase II"/>
    <property type="evidence" value="ECO:0007669"/>
    <property type="project" value="TreeGrafter"/>
</dbReference>
<dbReference type="PANTHER" id="PTHR13793:SF107">
    <property type="entry name" value="BROMODOMAIN-CONTAINING PROTEIN HOMOLOG"/>
    <property type="match status" value="1"/>
</dbReference>
<evidence type="ECO:0000259" key="17">
    <source>
        <dbReference type="PROSITE" id="PS51805"/>
    </source>
</evidence>
<dbReference type="SUPFAM" id="SSF47370">
    <property type="entry name" value="Bromodomain"/>
    <property type="match status" value="1"/>
</dbReference>
<feature type="domain" description="PWWP" evidence="16">
    <location>
        <begin position="1385"/>
        <end position="1471"/>
    </location>
</feature>
<dbReference type="InterPro" id="IPR001487">
    <property type="entry name" value="Bromodomain"/>
</dbReference>
<accession>A0AAV2T0Y7</accession>
<dbReference type="PROSITE" id="PS51805">
    <property type="entry name" value="EPHD"/>
    <property type="match status" value="1"/>
</dbReference>
<feature type="domain" description="C2H2-type" evidence="15">
    <location>
        <begin position="102"/>
        <end position="131"/>
    </location>
</feature>
<feature type="domain" description="PHD-type" evidence="14">
    <location>
        <begin position="427"/>
        <end position="477"/>
    </location>
</feature>
<evidence type="ECO:0000256" key="9">
    <source>
        <dbReference type="ARBA" id="ARBA00023242"/>
    </source>
</evidence>
<dbReference type="FunFam" id="3.30.40.10:FF:000007">
    <property type="entry name" value="Bromodomain containing 1, isoform CRA_b"/>
    <property type="match status" value="1"/>
</dbReference>
<dbReference type="PROSITE" id="PS01359">
    <property type="entry name" value="ZF_PHD_1"/>
    <property type="match status" value="1"/>
</dbReference>
<dbReference type="SMART" id="SM00297">
    <property type="entry name" value="BROMO"/>
    <property type="match status" value="1"/>
</dbReference>
<feature type="compositionally biased region" description="Acidic residues" evidence="12">
    <location>
        <begin position="1140"/>
        <end position="1164"/>
    </location>
</feature>
<dbReference type="FunFam" id="3.30.40.10:FF:000008">
    <property type="entry name" value="Bromodomain containing 1, isoform CRA_a"/>
    <property type="match status" value="1"/>
</dbReference>
<name>A0AAV2T0Y7_CALDB</name>
<evidence type="ECO:0000259" key="14">
    <source>
        <dbReference type="PROSITE" id="PS50016"/>
    </source>
</evidence>
<evidence type="ECO:0000256" key="4">
    <source>
        <dbReference type="ARBA" id="ARBA00022737"/>
    </source>
</evidence>
<keyword evidence="5 11" id="KW-0863">Zinc-finger</keyword>
<dbReference type="Pfam" id="PF00439">
    <property type="entry name" value="Bromodomain"/>
    <property type="match status" value="1"/>
</dbReference>
<keyword evidence="7" id="KW-0007">Acetylation</keyword>
<comment type="caution">
    <text evidence="18">The sequence shown here is derived from an EMBL/GenBank/DDBJ whole genome shotgun (WGS) entry which is preliminary data.</text>
</comment>
<feature type="compositionally biased region" description="Basic residues" evidence="12">
    <location>
        <begin position="1258"/>
        <end position="1289"/>
    </location>
</feature>
<evidence type="ECO:0008006" key="20">
    <source>
        <dbReference type="Google" id="ProtNLM"/>
    </source>
</evidence>
<sequence>MEALAVDQHEGGEIDAVDICQQTRWMLNPRACHTTNMQVALSNILFESVAVNTGGLAERGPFKKAAVFLPYGLVGSKKMVYHPVDFDIDDFLSRIHGNKPPFMCPADACKKVYKSYAHIQKHMLIHRPPAPIDIPATPLDLSRTVNSGPLSVSVGLGSNKVCPSSRHNGTAWGFPVYKSTNAMILNDPLYSVLFEAIPFGHGQTFRCSIFVPLTFRMENSPHSAMSNHTLQDVSRNHVQSGAGDSTHLPEFARKTPSKRSKTKTRRSTMHFNTSNEVNGHVSDLEGNKNSSLDLSSKHDVANSENTEEKAVTRLNTPKPQFEIDPEFVYRKPVALKEGHGYIRFIEKSPDELDEIVEYDLDEEDLFWLHRMNASRGSQGLSPVKEATLEWIMDRFEKEAKFHTVSSSGQSTADAYTSSLGQSGIDEDAVCAVCQDGSCENTNVILFCDVCNLAVHQECYGVPYVPEGPWLCRKCLHSPSQPVSCVLCPNRGGAFKKTSDDRWAHVICGLWIPEVMFANLTFLEPLEGIDRIAPARWRLQCFICKQRNVGACIQCHKTSCYRAFHVTCAQHAGLYMKIEHTDEPGDAGIRKSAFCDRHCPPNHFAGANKSMYANSDSENPQSPEQAARIQLRKARKVLAERRNSQPSVCVPIVPKAKVDLICSELTDVSGDVMDFLGKVYAFWKLKREFRRGVPLLKRLQASSIHRSAASFAAAAATGDAESQRMRQQLQFWQQLRQDLEKARLLSELTRKRERLKRDVFRLFTTEIELQIQSIHVFLLRLLDQLQSLDKQGFFAEPVTSELAPDYHLIIDHPMDFSTMRTKIHQSKYTKISEFEADYKLMLDNCFQYNRRDSIYCTAASRMAEQGKKLFETAYSVAKEIGLSPRTGMMNVDVNDISSAEKSDLIVGDHSLERGEECGTSVVDEQRINGILEETTNLIDGPLLEPSNTAYKTEMLAKEAITCEFPGEQRPVASSTRSRLRSLSSIQNTQDAACNGHFSSSEVRPRRSRKRRLTMVDDHVDPHSVGPDTDSCRPAKQEKLDLSTSLGSGVQWPNQTKVTDLFSQQPVSSILTSRTMGSKWTNSCSSKLVNCDTAANLLSRGSGPCSPRNGLHSSLAELNGVALTRNGPAFTCYRLNRAARCDDEEDEEEEEEDDDETEESDEESDDGQTSSSAQTALCTQQDENSPLTCKHIRSSPKLSTHPMVVTTVVGKSRMAAAATADPSDISSTASNIMAKTNNTNLRQKRLPVRRKPSSFDRSHYPRRTRVLRPHHAAPATRNKRHTSRGAKRSGSPRKATASLHSPSNNEEIHKPLQLRDLTSSSITTDFSDALSHIESPGPLSASTSVAQYELPNQTTDLLYPIAGSPSARGRLSSCMSGDSSNTRHFSPLDVVWAKCRGSPWYPALVVDPGADEGYSHNGVPIPVPPEPVLNWGKRIASTKVTEDEKPDMLVLFFDTKRTWQWLSEQKLQPLGLTVDLDRERLQEGKRSKMKHSVIKAYHRAVEHLCKVYGRPYPFLDTKPGDVVAFTL</sequence>